<proteinExistence type="predicted"/>
<reference evidence="2" key="2">
    <citation type="submission" date="2023-05" db="EMBL/GenBank/DDBJ databases">
        <authorList>
            <consortium name="Lawrence Berkeley National Laboratory"/>
            <person name="Steindorff A."/>
            <person name="Hensen N."/>
            <person name="Bonometti L."/>
            <person name="Westerberg I."/>
            <person name="Brannstrom I.O."/>
            <person name="Guillou S."/>
            <person name="Cros-Aarteil S."/>
            <person name="Calhoun S."/>
            <person name="Haridas S."/>
            <person name="Kuo A."/>
            <person name="Mondo S."/>
            <person name="Pangilinan J."/>
            <person name="Riley R."/>
            <person name="Labutti K."/>
            <person name="Andreopoulos B."/>
            <person name="Lipzen A."/>
            <person name="Chen C."/>
            <person name="Yanf M."/>
            <person name="Daum C."/>
            <person name="Ng V."/>
            <person name="Clum A."/>
            <person name="Ohm R."/>
            <person name="Martin F."/>
            <person name="Silar P."/>
            <person name="Natvig D."/>
            <person name="Lalanne C."/>
            <person name="Gautier V."/>
            <person name="Ament-Velasquez S.L."/>
            <person name="Kruys A."/>
            <person name="Hutchinson M.I."/>
            <person name="Powell A.J."/>
            <person name="Barry K."/>
            <person name="Miller A.N."/>
            <person name="Grigoriev I.V."/>
            <person name="Debuchy R."/>
            <person name="Gladieux P."/>
            <person name="Thoren M.H."/>
            <person name="Johannesson H."/>
        </authorList>
    </citation>
    <scope>NUCLEOTIDE SEQUENCE</scope>
    <source>
        <strain evidence="2">PSN293</strain>
    </source>
</reference>
<organism evidence="2 3">
    <name type="scientific">Rhypophila decipiens</name>
    <dbReference type="NCBI Taxonomy" id="261697"/>
    <lineage>
        <taxon>Eukaryota</taxon>
        <taxon>Fungi</taxon>
        <taxon>Dikarya</taxon>
        <taxon>Ascomycota</taxon>
        <taxon>Pezizomycotina</taxon>
        <taxon>Sordariomycetes</taxon>
        <taxon>Sordariomycetidae</taxon>
        <taxon>Sordariales</taxon>
        <taxon>Naviculisporaceae</taxon>
        <taxon>Rhypophila</taxon>
    </lineage>
</organism>
<gene>
    <name evidence="2" type="ORF">QBC37DRAFT_247963</name>
</gene>
<feature type="non-terminal residue" evidence="2">
    <location>
        <position position="224"/>
    </location>
</feature>
<reference evidence="2" key="1">
    <citation type="journal article" date="2023" name="Mol. Phylogenet. Evol.">
        <title>Genome-scale phylogeny and comparative genomics of the fungal order Sordariales.</title>
        <authorList>
            <person name="Hensen N."/>
            <person name="Bonometti L."/>
            <person name="Westerberg I."/>
            <person name="Brannstrom I.O."/>
            <person name="Guillou S."/>
            <person name="Cros-Aarteil S."/>
            <person name="Calhoun S."/>
            <person name="Haridas S."/>
            <person name="Kuo A."/>
            <person name="Mondo S."/>
            <person name="Pangilinan J."/>
            <person name="Riley R."/>
            <person name="LaButti K."/>
            <person name="Andreopoulos B."/>
            <person name="Lipzen A."/>
            <person name="Chen C."/>
            <person name="Yan M."/>
            <person name="Daum C."/>
            <person name="Ng V."/>
            <person name="Clum A."/>
            <person name="Steindorff A."/>
            <person name="Ohm R.A."/>
            <person name="Martin F."/>
            <person name="Silar P."/>
            <person name="Natvig D.O."/>
            <person name="Lalanne C."/>
            <person name="Gautier V."/>
            <person name="Ament-Velasquez S.L."/>
            <person name="Kruys A."/>
            <person name="Hutchinson M.I."/>
            <person name="Powell A.J."/>
            <person name="Barry K."/>
            <person name="Miller A.N."/>
            <person name="Grigoriev I.V."/>
            <person name="Debuchy R."/>
            <person name="Gladieux P."/>
            <person name="Hiltunen Thoren M."/>
            <person name="Johannesson H."/>
        </authorList>
    </citation>
    <scope>NUCLEOTIDE SEQUENCE</scope>
    <source>
        <strain evidence="2">PSN293</strain>
    </source>
</reference>
<evidence type="ECO:0000313" key="3">
    <source>
        <dbReference type="Proteomes" id="UP001301769"/>
    </source>
</evidence>
<feature type="non-terminal residue" evidence="2">
    <location>
        <position position="1"/>
    </location>
</feature>
<feature type="region of interest" description="Disordered" evidence="1">
    <location>
        <begin position="120"/>
        <end position="147"/>
    </location>
</feature>
<name>A0AAN7B4J1_9PEZI</name>
<comment type="caution">
    <text evidence="2">The sequence shown here is derived from an EMBL/GenBank/DDBJ whole genome shotgun (WGS) entry which is preliminary data.</text>
</comment>
<evidence type="ECO:0000256" key="1">
    <source>
        <dbReference type="SAM" id="MobiDB-lite"/>
    </source>
</evidence>
<sequence>PPAQKSISFDHVYQNGQPQYKHIIVEYPTNSCKYYILKCEEHGVHFNLNPLVGAAKHLHSTQHGNLSKERAQAVELLGYNIFDCDENKMQQNNQMVSDAFQNGYKPFNLNRLTKAERKNLNLPGDASPTATPPKATPTPNLAHRGSTREASQKLFVGITHPVPGELYLGYWPNEKRNYAVAMLPFGDLRVAGVQGTLEGTGLLDPSRVPKCYVYDRARNVWDWA</sequence>
<evidence type="ECO:0000313" key="2">
    <source>
        <dbReference type="EMBL" id="KAK4209737.1"/>
    </source>
</evidence>
<protein>
    <submittedName>
        <fullName evidence="2">Uncharacterized protein</fullName>
    </submittedName>
</protein>
<dbReference type="EMBL" id="MU858195">
    <property type="protein sequence ID" value="KAK4209737.1"/>
    <property type="molecule type" value="Genomic_DNA"/>
</dbReference>
<dbReference type="AlphaFoldDB" id="A0AAN7B4J1"/>
<keyword evidence="3" id="KW-1185">Reference proteome</keyword>
<dbReference type="Proteomes" id="UP001301769">
    <property type="component" value="Unassembled WGS sequence"/>
</dbReference>
<accession>A0AAN7B4J1</accession>